<dbReference type="EMBL" id="JH600068">
    <property type="protein sequence ID" value="EIG55320.1"/>
    <property type="molecule type" value="Genomic_DNA"/>
</dbReference>
<evidence type="ECO:0000259" key="2">
    <source>
        <dbReference type="Pfam" id="PF01738"/>
    </source>
</evidence>
<proteinExistence type="predicted"/>
<dbReference type="GO" id="GO:0016787">
    <property type="term" value="F:hydrolase activity"/>
    <property type="evidence" value="ECO:0007669"/>
    <property type="project" value="UniProtKB-KW"/>
</dbReference>
<dbReference type="Gene3D" id="3.40.50.1820">
    <property type="entry name" value="alpha/beta hydrolase"/>
    <property type="match status" value="1"/>
</dbReference>
<feature type="chain" id="PRO_5003662785" evidence="1">
    <location>
        <begin position="25"/>
        <end position="254"/>
    </location>
</feature>
<dbReference type="eggNOG" id="COG0412">
    <property type="taxonomic scope" value="Bacteria"/>
</dbReference>
<dbReference type="OrthoDB" id="9771666at2"/>
<evidence type="ECO:0000256" key="1">
    <source>
        <dbReference type="SAM" id="SignalP"/>
    </source>
</evidence>
<name>I2Q6B4_9BACT</name>
<dbReference type="STRING" id="596152.DesU5LDRAFT_3701"/>
<dbReference type="InterPro" id="IPR029058">
    <property type="entry name" value="AB_hydrolase_fold"/>
</dbReference>
<protein>
    <submittedName>
        <fullName evidence="3">Dienelactone hydrolase-like enzyme</fullName>
    </submittedName>
</protein>
<accession>I2Q6B4</accession>
<feature type="signal peptide" evidence="1">
    <location>
        <begin position="1"/>
        <end position="24"/>
    </location>
</feature>
<reference evidence="3" key="1">
    <citation type="submission" date="2011-11" db="EMBL/GenBank/DDBJ databases">
        <title>Improved High-Quality Draft sequence of Desulfovibrio sp. U5L.</title>
        <authorList>
            <consortium name="US DOE Joint Genome Institute"/>
            <person name="Lucas S."/>
            <person name="Han J."/>
            <person name="Lapidus A."/>
            <person name="Cheng J.-F."/>
            <person name="Goodwin L."/>
            <person name="Pitluck S."/>
            <person name="Peters L."/>
            <person name="Ovchinnikova G."/>
            <person name="Held B."/>
            <person name="Detter J.C."/>
            <person name="Han C."/>
            <person name="Tapia R."/>
            <person name="Land M."/>
            <person name="Hauser L."/>
            <person name="Kyrpides N."/>
            <person name="Ivanova N."/>
            <person name="Pagani I."/>
            <person name="Gabster J."/>
            <person name="Walker C."/>
            <person name="Stolyar S."/>
            <person name="Stahl D."/>
            <person name="Arkin A."/>
            <person name="Dehal P."/>
            <person name="Hazen T."/>
            <person name="Woyke T."/>
        </authorList>
    </citation>
    <scope>NUCLEOTIDE SEQUENCE [LARGE SCALE GENOMIC DNA]</scope>
    <source>
        <strain evidence="3">U5L</strain>
    </source>
</reference>
<feature type="domain" description="Dienelactone hydrolase" evidence="2">
    <location>
        <begin position="47"/>
        <end position="235"/>
    </location>
</feature>
<dbReference type="SUPFAM" id="SSF53474">
    <property type="entry name" value="alpha/beta-Hydrolases"/>
    <property type="match status" value="1"/>
</dbReference>
<keyword evidence="1" id="KW-0732">Signal</keyword>
<dbReference type="InterPro" id="IPR051049">
    <property type="entry name" value="Dienelactone_hydrolase-like"/>
</dbReference>
<keyword evidence="3" id="KW-0378">Hydrolase</keyword>
<dbReference type="PANTHER" id="PTHR46623">
    <property type="entry name" value="CARBOXYMETHYLENEBUTENOLIDASE-RELATED"/>
    <property type="match status" value="1"/>
</dbReference>
<dbReference type="HOGENOM" id="CLU_098549_0_0_7"/>
<dbReference type="InterPro" id="IPR002925">
    <property type="entry name" value="Dienelactn_hydro"/>
</dbReference>
<sequence>MRKAILLFSLFFLCLAATPRPAQAAPGDIPSANLPIPGHPATVERFAAPGRAMRPAVILLPGRQGIDPLRAFYRRYAEALARLGLDAYLLSYYEGADRERMVASDAAGRQELFAKRLQAWSRLVRDVVGLALAQKECSGSVGLLGFSQGGFLATAVAGQDSRIGALVVFYGGIPKASQGAIARLPPLLALHGDADAVVPLASGQALVDLARGLGGPAELAVFAQAGHGFAGKDADAAESLALAFLRRHLAGDRP</sequence>
<evidence type="ECO:0000313" key="3">
    <source>
        <dbReference type="EMBL" id="EIG55320.1"/>
    </source>
</evidence>
<gene>
    <name evidence="3" type="ORF">DesU5LDRAFT_3701</name>
</gene>
<dbReference type="Pfam" id="PF01738">
    <property type="entry name" value="DLH"/>
    <property type="match status" value="1"/>
</dbReference>
<organism evidence="3">
    <name type="scientific">Desulfovibrio sp. U5L</name>
    <dbReference type="NCBI Taxonomy" id="596152"/>
    <lineage>
        <taxon>Bacteria</taxon>
        <taxon>Pseudomonadati</taxon>
        <taxon>Thermodesulfobacteriota</taxon>
        <taxon>Desulfovibrionia</taxon>
        <taxon>Desulfovibrionales</taxon>
        <taxon>Desulfovibrionaceae</taxon>
        <taxon>Desulfovibrio</taxon>
    </lineage>
</organism>
<dbReference type="PANTHER" id="PTHR46623:SF6">
    <property type="entry name" value="ALPHA_BETA-HYDROLASES SUPERFAMILY PROTEIN"/>
    <property type="match status" value="1"/>
</dbReference>
<dbReference type="AlphaFoldDB" id="I2Q6B4"/>